<sequence length="457" mass="46967">MTAAWDLARAEEHLLSLELFGMRFGLERMRRLLTVLGSPQERFRAVHVVGTNGKSSTVRFTAALLEGHGLRTGSYLSPHLTSYAERVRVGDADIPAQDFAAAIQRTAAAAAKVDRTLTGGERVTQFELLTAAAFSELARREVEVAVVEAGLGGRWDATNVLGAEVVVLTNVGLEHTRWLGPTIADIAGEKLAVVREGATLVLGDESPEVLALAQATGAKIVRPVLAGATASARADVPGAGGERPRADVTGAGAETPGAEAPAAAAATPPAETSPALAAALAGELPGYQRGNFAAALAAAEALLGHPLDVEAVARVAAGARVPGRLQVVAQRPLTVYDGAHNAPGIAALAASVPEGTVAVLSILDDKDAAEMLRALLPRLSAAVFTRAPNPRALSPATLADLASKVGGVHSEIEPDPRRAVERARELAGENGTVLATGSIYLVAELLSAPGQRRASAL</sequence>
<dbReference type="GO" id="GO:0046872">
    <property type="term" value="F:metal ion binding"/>
    <property type="evidence" value="ECO:0007669"/>
    <property type="project" value="UniProtKB-KW"/>
</dbReference>
<protein>
    <recommendedName>
        <fullName evidence="2">tetrahydrofolate synthase</fullName>
        <ecNumber evidence="2">6.3.2.17</ecNumber>
    </recommendedName>
    <alternativeName>
        <fullName evidence="8">Tetrahydrofolylpolyglutamate synthase</fullName>
    </alternativeName>
</protein>
<evidence type="ECO:0000256" key="2">
    <source>
        <dbReference type="ARBA" id="ARBA00013025"/>
    </source>
</evidence>
<evidence type="ECO:0000256" key="7">
    <source>
        <dbReference type="ARBA" id="ARBA00022842"/>
    </source>
</evidence>
<keyword evidence="3 10" id="KW-0436">Ligase</keyword>
<gene>
    <name evidence="13" type="ORF">OM076_24395</name>
</gene>
<organism evidence="13 14">
    <name type="scientific">Solirubrobacter ginsenosidimutans</name>
    <dbReference type="NCBI Taxonomy" id="490573"/>
    <lineage>
        <taxon>Bacteria</taxon>
        <taxon>Bacillati</taxon>
        <taxon>Actinomycetota</taxon>
        <taxon>Thermoleophilia</taxon>
        <taxon>Solirubrobacterales</taxon>
        <taxon>Solirubrobacteraceae</taxon>
        <taxon>Solirubrobacter</taxon>
    </lineage>
</organism>
<dbReference type="InterPro" id="IPR018109">
    <property type="entry name" value="Folylpolyglutamate_synth_CS"/>
</dbReference>
<dbReference type="PANTHER" id="PTHR11136">
    <property type="entry name" value="FOLYLPOLYGLUTAMATE SYNTHASE-RELATED"/>
    <property type="match status" value="1"/>
</dbReference>
<dbReference type="PANTHER" id="PTHR11136:SF0">
    <property type="entry name" value="DIHYDROFOLATE SYNTHETASE-RELATED"/>
    <property type="match status" value="1"/>
</dbReference>
<proteinExistence type="inferred from homology"/>
<name>A0A9X3MXH2_9ACTN</name>
<dbReference type="Gene3D" id="3.40.1190.10">
    <property type="entry name" value="Mur-like, catalytic domain"/>
    <property type="match status" value="1"/>
</dbReference>
<evidence type="ECO:0000256" key="9">
    <source>
        <dbReference type="ARBA" id="ARBA00047493"/>
    </source>
</evidence>
<comment type="similarity">
    <text evidence="1 10">Belongs to the folylpolyglutamate synthase family.</text>
</comment>
<evidence type="ECO:0000256" key="10">
    <source>
        <dbReference type="PIRNR" id="PIRNR001563"/>
    </source>
</evidence>
<feature type="region of interest" description="Disordered" evidence="11">
    <location>
        <begin position="232"/>
        <end position="269"/>
    </location>
</feature>
<dbReference type="InterPro" id="IPR004101">
    <property type="entry name" value="Mur_ligase_C"/>
</dbReference>
<feature type="domain" description="Mur ligase C-terminal" evidence="12">
    <location>
        <begin position="323"/>
        <end position="438"/>
    </location>
</feature>
<evidence type="ECO:0000256" key="4">
    <source>
        <dbReference type="ARBA" id="ARBA00022723"/>
    </source>
</evidence>
<evidence type="ECO:0000313" key="14">
    <source>
        <dbReference type="Proteomes" id="UP001149140"/>
    </source>
</evidence>
<dbReference type="EMBL" id="JAPDOD010000025">
    <property type="protein sequence ID" value="MDA0163436.1"/>
    <property type="molecule type" value="Genomic_DNA"/>
</dbReference>
<keyword evidence="5 10" id="KW-0547">Nucleotide-binding</keyword>
<evidence type="ECO:0000256" key="8">
    <source>
        <dbReference type="ARBA" id="ARBA00030592"/>
    </source>
</evidence>
<dbReference type="InterPro" id="IPR036565">
    <property type="entry name" value="Mur-like_cat_sf"/>
</dbReference>
<comment type="caution">
    <text evidence="13">The sequence shown here is derived from an EMBL/GenBank/DDBJ whole genome shotgun (WGS) entry which is preliminary data.</text>
</comment>
<dbReference type="NCBIfam" id="TIGR01499">
    <property type="entry name" value="folC"/>
    <property type="match status" value="1"/>
</dbReference>
<evidence type="ECO:0000256" key="3">
    <source>
        <dbReference type="ARBA" id="ARBA00022598"/>
    </source>
</evidence>
<dbReference type="PROSITE" id="PS01012">
    <property type="entry name" value="FOLYLPOLYGLU_SYNT_2"/>
    <property type="match status" value="1"/>
</dbReference>
<evidence type="ECO:0000256" key="1">
    <source>
        <dbReference type="ARBA" id="ARBA00008276"/>
    </source>
</evidence>
<dbReference type="RefSeq" id="WP_270042681.1">
    <property type="nucleotide sequence ID" value="NZ_JAPDOD010000025.1"/>
</dbReference>
<dbReference type="EC" id="6.3.2.17" evidence="2"/>
<dbReference type="SUPFAM" id="SSF53244">
    <property type="entry name" value="MurD-like peptide ligases, peptide-binding domain"/>
    <property type="match status" value="1"/>
</dbReference>
<dbReference type="GO" id="GO:0008841">
    <property type="term" value="F:dihydrofolate synthase activity"/>
    <property type="evidence" value="ECO:0007669"/>
    <property type="project" value="TreeGrafter"/>
</dbReference>
<evidence type="ECO:0000313" key="13">
    <source>
        <dbReference type="EMBL" id="MDA0163436.1"/>
    </source>
</evidence>
<dbReference type="Gene3D" id="3.90.190.20">
    <property type="entry name" value="Mur ligase, C-terminal domain"/>
    <property type="match status" value="1"/>
</dbReference>
<feature type="compositionally biased region" description="Low complexity" evidence="11">
    <location>
        <begin position="249"/>
        <end position="269"/>
    </location>
</feature>
<dbReference type="Proteomes" id="UP001149140">
    <property type="component" value="Unassembled WGS sequence"/>
</dbReference>
<keyword evidence="14" id="KW-1185">Reference proteome</keyword>
<evidence type="ECO:0000259" key="12">
    <source>
        <dbReference type="Pfam" id="PF02875"/>
    </source>
</evidence>
<evidence type="ECO:0000256" key="5">
    <source>
        <dbReference type="ARBA" id="ARBA00022741"/>
    </source>
</evidence>
<dbReference type="InterPro" id="IPR036615">
    <property type="entry name" value="Mur_ligase_C_dom_sf"/>
</dbReference>
<evidence type="ECO:0000256" key="6">
    <source>
        <dbReference type="ARBA" id="ARBA00022840"/>
    </source>
</evidence>
<dbReference type="GO" id="GO:0004326">
    <property type="term" value="F:tetrahydrofolylpolyglutamate synthase activity"/>
    <property type="evidence" value="ECO:0007669"/>
    <property type="project" value="UniProtKB-EC"/>
</dbReference>
<dbReference type="GO" id="GO:0005737">
    <property type="term" value="C:cytoplasm"/>
    <property type="evidence" value="ECO:0007669"/>
    <property type="project" value="TreeGrafter"/>
</dbReference>
<keyword evidence="6 10" id="KW-0067">ATP-binding</keyword>
<dbReference type="SUPFAM" id="SSF53623">
    <property type="entry name" value="MurD-like peptide ligases, catalytic domain"/>
    <property type="match status" value="1"/>
</dbReference>
<keyword evidence="7" id="KW-0460">Magnesium</keyword>
<keyword evidence="4" id="KW-0479">Metal-binding</keyword>
<dbReference type="GO" id="GO:0005524">
    <property type="term" value="F:ATP binding"/>
    <property type="evidence" value="ECO:0007669"/>
    <property type="project" value="UniProtKB-KW"/>
</dbReference>
<dbReference type="AlphaFoldDB" id="A0A9X3MXH2"/>
<reference evidence="13" key="1">
    <citation type="submission" date="2022-10" db="EMBL/GenBank/DDBJ databases">
        <title>The WGS of Solirubrobacter ginsenosidimutans DSM 21036.</title>
        <authorList>
            <person name="Jiang Z."/>
        </authorList>
    </citation>
    <scope>NUCLEOTIDE SEQUENCE</scope>
    <source>
        <strain evidence="13">DSM 21036</strain>
    </source>
</reference>
<dbReference type="InterPro" id="IPR001645">
    <property type="entry name" value="Folylpolyglutamate_synth"/>
</dbReference>
<dbReference type="PIRSF" id="PIRSF001563">
    <property type="entry name" value="Folylpolyglu_synth"/>
    <property type="match status" value="1"/>
</dbReference>
<dbReference type="Pfam" id="PF02875">
    <property type="entry name" value="Mur_ligase_C"/>
    <property type="match status" value="1"/>
</dbReference>
<comment type="catalytic activity">
    <reaction evidence="9">
        <text>(6S)-5,6,7,8-tetrahydrofolyl-(gamma-L-Glu)(n) + L-glutamate + ATP = (6S)-5,6,7,8-tetrahydrofolyl-(gamma-L-Glu)(n+1) + ADP + phosphate + H(+)</text>
        <dbReference type="Rhea" id="RHEA:10580"/>
        <dbReference type="Rhea" id="RHEA-COMP:14738"/>
        <dbReference type="Rhea" id="RHEA-COMP:14740"/>
        <dbReference type="ChEBI" id="CHEBI:15378"/>
        <dbReference type="ChEBI" id="CHEBI:29985"/>
        <dbReference type="ChEBI" id="CHEBI:30616"/>
        <dbReference type="ChEBI" id="CHEBI:43474"/>
        <dbReference type="ChEBI" id="CHEBI:141005"/>
        <dbReference type="ChEBI" id="CHEBI:456216"/>
        <dbReference type="EC" id="6.3.2.17"/>
    </reaction>
</comment>
<evidence type="ECO:0000256" key="11">
    <source>
        <dbReference type="SAM" id="MobiDB-lite"/>
    </source>
</evidence>
<accession>A0A9X3MXH2</accession>